<keyword evidence="2" id="KW-1185">Reference proteome</keyword>
<dbReference type="EMBL" id="CM039176">
    <property type="protein sequence ID" value="KAH9713601.1"/>
    <property type="molecule type" value="Genomic_DNA"/>
</dbReference>
<proteinExistence type="predicted"/>
<sequence>MDSKKIWHFFSYFSTIQIIFRYLFLIIQNLSRFPKYPFIRNAISDLFHAPVIVTFMDTMLLLYFHLCNLSPCTVDIDDQTTIHFFTPNHRKFNKPNLVIIHGYGGTSRWQFVHQVRPLSNRFNLYVPDLIFFGKSYSAGADRTEVFQAKCLVEGLKRLGVGRFSVYGISYGGIVAYHMAEMNPLEIDKVVIVSTAIGYTEEQKERQLTRIGRRISGFLVPESPQDLRFLVSLSMYRNDFLKWVPDFFFGQFINAMYKTHRKERLEMIEHLLTKDADPNIPILTQETLIIWGDQDKVFPLEFAHQLHRHLGSKSKLVILKNTGHAVNMESPCELNILIKTFVFGHSYHMLEV</sequence>
<evidence type="ECO:0000313" key="1">
    <source>
        <dbReference type="EMBL" id="KAH9713601.1"/>
    </source>
</evidence>
<protein>
    <submittedName>
        <fullName evidence="1">AB hydrolase-1 domain-containing protein</fullName>
    </submittedName>
</protein>
<accession>A0ACB8J7U1</accession>
<reference evidence="2" key="1">
    <citation type="journal article" date="2023" name="Hortic. Res.">
        <title>A chromosome-level phased genome enabling allele-level studies in sweet orange: a case study on citrus Huanglongbing tolerance.</title>
        <authorList>
            <person name="Wu B."/>
            <person name="Yu Q."/>
            <person name="Deng Z."/>
            <person name="Duan Y."/>
            <person name="Luo F."/>
            <person name="Gmitter F. Jr."/>
        </authorList>
    </citation>
    <scope>NUCLEOTIDE SEQUENCE [LARGE SCALE GENOMIC DNA]</scope>
    <source>
        <strain evidence="2">cv. Valencia</strain>
    </source>
</reference>
<dbReference type="Proteomes" id="UP000829398">
    <property type="component" value="Chromosome 7"/>
</dbReference>
<comment type="caution">
    <text evidence="1">The sequence shown here is derived from an EMBL/GenBank/DDBJ whole genome shotgun (WGS) entry which is preliminary data.</text>
</comment>
<evidence type="ECO:0000313" key="2">
    <source>
        <dbReference type="Proteomes" id="UP000829398"/>
    </source>
</evidence>
<organism evidence="1 2">
    <name type="scientific">Citrus sinensis</name>
    <name type="common">Sweet orange</name>
    <name type="synonym">Citrus aurantium var. sinensis</name>
    <dbReference type="NCBI Taxonomy" id="2711"/>
    <lineage>
        <taxon>Eukaryota</taxon>
        <taxon>Viridiplantae</taxon>
        <taxon>Streptophyta</taxon>
        <taxon>Embryophyta</taxon>
        <taxon>Tracheophyta</taxon>
        <taxon>Spermatophyta</taxon>
        <taxon>Magnoliopsida</taxon>
        <taxon>eudicotyledons</taxon>
        <taxon>Gunneridae</taxon>
        <taxon>Pentapetalae</taxon>
        <taxon>rosids</taxon>
        <taxon>malvids</taxon>
        <taxon>Sapindales</taxon>
        <taxon>Rutaceae</taxon>
        <taxon>Aurantioideae</taxon>
        <taxon>Citrus</taxon>
    </lineage>
</organism>
<gene>
    <name evidence="1" type="ORF">KPL71_020391</name>
</gene>
<keyword evidence="1" id="KW-0378">Hydrolase</keyword>
<name>A0ACB8J7U1_CITSI</name>